<dbReference type="EC" id="2.7.1.-" evidence="16"/>
<comment type="similarity">
    <text evidence="2">Belongs to the bacterial diacylglycerol kinase family.</text>
</comment>
<keyword evidence="14" id="KW-1208">Phospholipid metabolism</keyword>
<evidence type="ECO:0000256" key="10">
    <source>
        <dbReference type="ARBA" id="ARBA00022989"/>
    </source>
</evidence>
<evidence type="ECO:0000313" key="16">
    <source>
        <dbReference type="EMBL" id="MFC5604052.1"/>
    </source>
</evidence>
<keyword evidence="8 16" id="KW-0418">Kinase</keyword>
<dbReference type="Proteomes" id="UP001596071">
    <property type="component" value="Unassembled WGS sequence"/>
</dbReference>
<dbReference type="RefSeq" id="WP_381445393.1">
    <property type="nucleotide sequence ID" value="NZ_JBHSNP010000026.1"/>
</dbReference>
<protein>
    <submittedName>
        <fullName evidence="16">Diacylglycerol kinase family protein</fullName>
        <ecNumber evidence="16">2.7.1.-</ecNumber>
    </submittedName>
</protein>
<gene>
    <name evidence="16" type="ORF">ACFPTP_12560</name>
</gene>
<dbReference type="InterPro" id="IPR033717">
    <property type="entry name" value="UDPK"/>
</dbReference>
<comment type="subcellular location">
    <subcellularLocation>
        <location evidence="1">Cell membrane</location>
        <topology evidence="1">Multi-pass membrane protein</topology>
    </subcellularLocation>
</comment>
<evidence type="ECO:0000313" key="17">
    <source>
        <dbReference type="Proteomes" id="UP001596071"/>
    </source>
</evidence>
<feature type="transmembrane region" description="Helical" evidence="15">
    <location>
        <begin position="90"/>
        <end position="111"/>
    </location>
</feature>
<keyword evidence="6 15" id="KW-0812">Transmembrane</keyword>
<feature type="transmembrane region" description="Helical" evidence="15">
    <location>
        <begin position="25"/>
        <end position="44"/>
    </location>
</feature>
<keyword evidence="17" id="KW-1185">Reference proteome</keyword>
<dbReference type="GO" id="GO:0016301">
    <property type="term" value="F:kinase activity"/>
    <property type="evidence" value="ECO:0007669"/>
    <property type="project" value="UniProtKB-KW"/>
</dbReference>
<evidence type="ECO:0000256" key="6">
    <source>
        <dbReference type="ARBA" id="ARBA00022692"/>
    </source>
</evidence>
<evidence type="ECO:0000256" key="4">
    <source>
        <dbReference type="ARBA" id="ARBA00022516"/>
    </source>
</evidence>
<evidence type="ECO:0000256" key="7">
    <source>
        <dbReference type="ARBA" id="ARBA00022741"/>
    </source>
</evidence>
<keyword evidence="12 15" id="KW-0472">Membrane</keyword>
<dbReference type="InterPro" id="IPR036945">
    <property type="entry name" value="DAGK_sf"/>
</dbReference>
<dbReference type="Gene3D" id="1.10.287.3610">
    <property type="match status" value="1"/>
</dbReference>
<dbReference type="CDD" id="cd14265">
    <property type="entry name" value="UDPK_IM_like"/>
    <property type="match status" value="1"/>
</dbReference>
<dbReference type="EMBL" id="JBHSNP010000026">
    <property type="protein sequence ID" value="MFC5604052.1"/>
    <property type="molecule type" value="Genomic_DNA"/>
</dbReference>
<sequence>MHPFLKSFHYALKGIRHGLLTERNFRFHAFAIVVVSISGILTGLNAVEWSIIFILFGGMTALELINTAIEKTIDLVTKEMHPLAGQAKDLAAGAVLMFAFFAAIIGMIIFIPKWF</sequence>
<dbReference type="InterPro" id="IPR000829">
    <property type="entry name" value="DAGK"/>
</dbReference>
<comment type="caution">
    <text evidence="16">The sequence shown here is derived from an EMBL/GenBank/DDBJ whole genome shotgun (WGS) entry which is preliminary data.</text>
</comment>
<keyword evidence="5 16" id="KW-0808">Transferase</keyword>
<evidence type="ECO:0000256" key="5">
    <source>
        <dbReference type="ARBA" id="ARBA00022679"/>
    </source>
</evidence>
<evidence type="ECO:0000256" key="15">
    <source>
        <dbReference type="SAM" id="Phobius"/>
    </source>
</evidence>
<dbReference type="Pfam" id="PF01219">
    <property type="entry name" value="DAGK_prokar"/>
    <property type="match status" value="1"/>
</dbReference>
<evidence type="ECO:0000256" key="3">
    <source>
        <dbReference type="ARBA" id="ARBA00022475"/>
    </source>
</evidence>
<keyword evidence="7" id="KW-0547">Nucleotide-binding</keyword>
<dbReference type="PANTHER" id="PTHR34299">
    <property type="entry name" value="DIACYLGLYCEROL KINASE"/>
    <property type="match status" value="1"/>
</dbReference>
<evidence type="ECO:0000256" key="1">
    <source>
        <dbReference type="ARBA" id="ARBA00004651"/>
    </source>
</evidence>
<evidence type="ECO:0000256" key="12">
    <source>
        <dbReference type="ARBA" id="ARBA00023136"/>
    </source>
</evidence>
<feature type="transmembrane region" description="Helical" evidence="15">
    <location>
        <begin position="50"/>
        <end position="69"/>
    </location>
</feature>
<evidence type="ECO:0000256" key="14">
    <source>
        <dbReference type="ARBA" id="ARBA00023264"/>
    </source>
</evidence>
<evidence type="ECO:0000256" key="11">
    <source>
        <dbReference type="ARBA" id="ARBA00023098"/>
    </source>
</evidence>
<dbReference type="PANTHER" id="PTHR34299:SF1">
    <property type="entry name" value="DIACYLGLYCEROL KINASE"/>
    <property type="match status" value="1"/>
</dbReference>
<name>A0ABW0TZB1_9BACL</name>
<accession>A0ABW0TZB1</accession>
<evidence type="ECO:0000256" key="9">
    <source>
        <dbReference type="ARBA" id="ARBA00022840"/>
    </source>
</evidence>
<evidence type="ECO:0000256" key="8">
    <source>
        <dbReference type="ARBA" id="ARBA00022777"/>
    </source>
</evidence>
<keyword evidence="13" id="KW-0594">Phospholipid biosynthesis</keyword>
<reference evidence="17" key="1">
    <citation type="journal article" date="2019" name="Int. J. Syst. Evol. Microbiol.">
        <title>The Global Catalogue of Microorganisms (GCM) 10K type strain sequencing project: providing services to taxonomists for standard genome sequencing and annotation.</title>
        <authorList>
            <consortium name="The Broad Institute Genomics Platform"/>
            <consortium name="The Broad Institute Genome Sequencing Center for Infectious Disease"/>
            <person name="Wu L."/>
            <person name="Ma J."/>
        </authorList>
    </citation>
    <scope>NUCLEOTIDE SEQUENCE [LARGE SCALE GENOMIC DNA]</scope>
    <source>
        <strain evidence="17">KACC 11299</strain>
    </source>
</reference>
<proteinExistence type="inferred from homology"/>
<organism evidence="16 17">
    <name type="scientific">Sporosarcina koreensis</name>
    <dbReference type="NCBI Taxonomy" id="334735"/>
    <lineage>
        <taxon>Bacteria</taxon>
        <taxon>Bacillati</taxon>
        <taxon>Bacillota</taxon>
        <taxon>Bacilli</taxon>
        <taxon>Bacillales</taxon>
        <taxon>Caryophanaceae</taxon>
        <taxon>Sporosarcina</taxon>
    </lineage>
</organism>
<evidence type="ECO:0000256" key="2">
    <source>
        <dbReference type="ARBA" id="ARBA00005967"/>
    </source>
</evidence>
<keyword evidence="10 15" id="KW-1133">Transmembrane helix</keyword>
<evidence type="ECO:0000256" key="13">
    <source>
        <dbReference type="ARBA" id="ARBA00023209"/>
    </source>
</evidence>
<keyword evidence="3" id="KW-1003">Cell membrane</keyword>
<keyword evidence="11" id="KW-0443">Lipid metabolism</keyword>
<keyword evidence="4" id="KW-0444">Lipid biosynthesis</keyword>
<keyword evidence="9" id="KW-0067">ATP-binding</keyword>